<dbReference type="PANTHER" id="PTHR24305">
    <property type="entry name" value="CYTOCHROME P450"/>
    <property type="match status" value="1"/>
</dbReference>
<dbReference type="SUPFAM" id="SSF48264">
    <property type="entry name" value="Cytochrome P450"/>
    <property type="match status" value="1"/>
</dbReference>
<dbReference type="InterPro" id="IPR050121">
    <property type="entry name" value="Cytochrome_P450_monoxygenase"/>
</dbReference>
<dbReference type="Gene3D" id="1.10.630.10">
    <property type="entry name" value="Cytochrome P450"/>
    <property type="match status" value="1"/>
</dbReference>
<dbReference type="Pfam" id="PF00067">
    <property type="entry name" value="p450"/>
    <property type="match status" value="1"/>
</dbReference>
<dbReference type="GO" id="GO:0020037">
    <property type="term" value="F:heme binding"/>
    <property type="evidence" value="ECO:0007669"/>
    <property type="project" value="InterPro"/>
</dbReference>
<evidence type="ECO:0000256" key="4">
    <source>
        <dbReference type="ARBA" id="ARBA00023004"/>
    </source>
</evidence>
<organism evidence="7 8">
    <name type="scientific">Kibdelosporangium phytohabitans</name>
    <dbReference type="NCBI Taxonomy" id="860235"/>
    <lineage>
        <taxon>Bacteria</taxon>
        <taxon>Bacillati</taxon>
        <taxon>Actinomycetota</taxon>
        <taxon>Actinomycetes</taxon>
        <taxon>Pseudonocardiales</taxon>
        <taxon>Pseudonocardiaceae</taxon>
        <taxon>Kibdelosporangium</taxon>
    </lineage>
</organism>
<protein>
    <submittedName>
        <fullName evidence="7">Cytochrome</fullName>
    </submittedName>
</protein>
<keyword evidence="6" id="KW-0503">Monooxygenase</keyword>
<dbReference type="PROSITE" id="PS00086">
    <property type="entry name" value="CYTOCHROME_P450"/>
    <property type="match status" value="1"/>
</dbReference>
<comment type="similarity">
    <text evidence="2 6">Belongs to the cytochrome P450 family.</text>
</comment>
<proteinExistence type="inferred from homology"/>
<gene>
    <name evidence="7" type="ORF">AOZ06_15170</name>
</gene>
<dbReference type="PANTHER" id="PTHR24305:SF166">
    <property type="entry name" value="CYTOCHROME P450 12A4, MITOCHONDRIAL-RELATED"/>
    <property type="match status" value="1"/>
</dbReference>
<keyword evidence="6" id="KW-0560">Oxidoreductase</keyword>
<accession>A0A0N9HT02</accession>
<keyword evidence="8" id="KW-1185">Reference proteome</keyword>
<dbReference type="CDD" id="cd11045">
    <property type="entry name" value="CYP136-like"/>
    <property type="match status" value="1"/>
</dbReference>
<dbReference type="KEGG" id="kphy:AOZ06_15170"/>
<dbReference type="STRING" id="860235.AOZ06_15170"/>
<keyword evidence="3 5" id="KW-0479">Metal-binding</keyword>
<dbReference type="AlphaFoldDB" id="A0A0N9HT02"/>
<evidence type="ECO:0000256" key="5">
    <source>
        <dbReference type="PIRSR" id="PIRSR602403-1"/>
    </source>
</evidence>
<dbReference type="InterPro" id="IPR002403">
    <property type="entry name" value="Cyt_P450_E_grp-IV"/>
</dbReference>
<dbReference type="GO" id="GO:0005506">
    <property type="term" value="F:iron ion binding"/>
    <property type="evidence" value="ECO:0007669"/>
    <property type="project" value="InterPro"/>
</dbReference>
<dbReference type="GO" id="GO:0004497">
    <property type="term" value="F:monooxygenase activity"/>
    <property type="evidence" value="ECO:0007669"/>
    <property type="project" value="UniProtKB-KW"/>
</dbReference>
<evidence type="ECO:0000256" key="6">
    <source>
        <dbReference type="RuleBase" id="RU000461"/>
    </source>
</evidence>
<evidence type="ECO:0000256" key="3">
    <source>
        <dbReference type="ARBA" id="ARBA00022723"/>
    </source>
</evidence>
<dbReference type="InterPro" id="IPR036396">
    <property type="entry name" value="Cyt_P450_sf"/>
</dbReference>
<reference evidence="7 8" key="1">
    <citation type="submission" date="2015-07" db="EMBL/GenBank/DDBJ databases">
        <title>Genome sequencing of Kibdelosporangium phytohabitans.</title>
        <authorList>
            <person name="Qin S."/>
            <person name="Xing K."/>
        </authorList>
    </citation>
    <scope>NUCLEOTIDE SEQUENCE [LARGE SCALE GENOMIC DNA]</scope>
    <source>
        <strain evidence="7 8">KLBMP1111</strain>
    </source>
</reference>
<dbReference type="OrthoDB" id="5290182at2"/>
<comment type="cofactor">
    <cofactor evidence="1 5">
        <name>heme</name>
        <dbReference type="ChEBI" id="CHEBI:30413"/>
    </cofactor>
</comment>
<dbReference type="Proteomes" id="UP000063699">
    <property type="component" value="Chromosome"/>
</dbReference>
<evidence type="ECO:0000313" key="7">
    <source>
        <dbReference type="EMBL" id="ALG08078.1"/>
    </source>
</evidence>
<dbReference type="GO" id="GO:0016705">
    <property type="term" value="F:oxidoreductase activity, acting on paired donors, with incorporation or reduction of molecular oxygen"/>
    <property type="evidence" value="ECO:0007669"/>
    <property type="project" value="InterPro"/>
</dbReference>
<keyword evidence="5 6" id="KW-0349">Heme</keyword>
<sequence length="478" mass="53763">MRWRYWTKQRRQAVTTTHVPGATRFDEWLLNKSWRSSELTNVPNGSGLKAVPGDGGIPLVGHSLEALRLGLDFGLKRYETYGPVSWMNAFGVRMVMVTGGDATQVVMTNKDKVFSQKGWEYFIGPFFRRGLMLLDFDEHMFHRRLMQQAFTRQRLTGYLGHVASAAAGGVKSWQPGKLLMYPALKQLTLDIAGSVFMAAALGKEKDALNKAFVDTVRAGTSLIRFPVPGGRWNAGLRGRQVLEDFFRRTIPAKRASDSDDLFAGLCHARTDDGSAFSDDDVVNHMIFLMMAAHDTTTITTTTATYYLAKHPEWQDRVREECVKAGPGPLDIDALEGLTNLEMVIKESLRLVAPVPSLARRTVRDTEILGHYVPANTMVSLTPWVTQMLPELWPNPARFDPERFSSERKEDKVHRYAWLPFGGGAHKCIGLHFGMLEVKTLLHQLLTHHQWSVPEDYEVRWDTTALPAPSDGLPIALKR</sequence>
<dbReference type="PRINTS" id="PR00385">
    <property type="entry name" value="P450"/>
</dbReference>
<name>A0A0N9HT02_9PSEU</name>
<evidence type="ECO:0000256" key="1">
    <source>
        <dbReference type="ARBA" id="ARBA00001971"/>
    </source>
</evidence>
<evidence type="ECO:0000256" key="2">
    <source>
        <dbReference type="ARBA" id="ARBA00010617"/>
    </source>
</evidence>
<dbReference type="InterPro" id="IPR017972">
    <property type="entry name" value="Cyt_P450_CS"/>
</dbReference>
<dbReference type="EMBL" id="CP012752">
    <property type="protein sequence ID" value="ALG08078.1"/>
    <property type="molecule type" value="Genomic_DNA"/>
</dbReference>
<keyword evidence="4 5" id="KW-0408">Iron</keyword>
<feature type="binding site" description="axial binding residue" evidence="5">
    <location>
        <position position="427"/>
    </location>
    <ligand>
        <name>heme</name>
        <dbReference type="ChEBI" id="CHEBI:30413"/>
    </ligand>
    <ligandPart>
        <name>Fe</name>
        <dbReference type="ChEBI" id="CHEBI:18248"/>
    </ligandPart>
</feature>
<evidence type="ECO:0000313" key="8">
    <source>
        <dbReference type="Proteomes" id="UP000063699"/>
    </source>
</evidence>
<dbReference type="InterPro" id="IPR001128">
    <property type="entry name" value="Cyt_P450"/>
</dbReference>
<dbReference type="PRINTS" id="PR00465">
    <property type="entry name" value="EP450IV"/>
</dbReference>